<evidence type="ECO:0000259" key="3">
    <source>
        <dbReference type="PROSITE" id="PS51186"/>
    </source>
</evidence>
<dbReference type="Gene3D" id="3.40.630.30">
    <property type="match status" value="1"/>
</dbReference>
<keyword evidence="2" id="KW-0012">Acyltransferase</keyword>
<dbReference type="InterPro" id="IPR016181">
    <property type="entry name" value="Acyl_CoA_acyltransferase"/>
</dbReference>
<gene>
    <name evidence="4" type="ORF">C7444_12124</name>
</gene>
<sequence length="220" mass="23688">MLLSPSTAADRSSERSTAVTVRPLRLLDGLAVTGVIRHLFPQCSGARIRRWLRDEPHSLAVALVQGRLVGVVRLQVHPGDGCTEIDLLGVLPSARGQGVGTALLRHAEQTACACGASCVLLGPQTVESAQQVQVGADGFFSRAGYVPLQPQDALLSGHDLSLRREGVSLQRCLKREVPMPASPRWGLREAHRPRVPHALFSRVVRHALLGFSAWAPARTT</sequence>
<dbReference type="PROSITE" id="PS51186">
    <property type="entry name" value="GNAT"/>
    <property type="match status" value="1"/>
</dbReference>
<dbReference type="OrthoDB" id="1821130at2"/>
<dbReference type="PANTHER" id="PTHR43877">
    <property type="entry name" value="AMINOALKYLPHOSPHONATE N-ACETYLTRANSFERASE-RELATED-RELATED"/>
    <property type="match status" value="1"/>
</dbReference>
<dbReference type="CDD" id="cd04301">
    <property type="entry name" value="NAT_SF"/>
    <property type="match status" value="1"/>
</dbReference>
<dbReference type="EMBL" id="QJJS01000021">
    <property type="protein sequence ID" value="PXW93260.1"/>
    <property type="molecule type" value="Genomic_DNA"/>
</dbReference>
<evidence type="ECO:0000256" key="2">
    <source>
        <dbReference type="ARBA" id="ARBA00023315"/>
    </source>
</evidence>
<dbReference type="AlphaFoldDB" id="A0A318H3C4"/>
<organism evidence="4 5">
    <name type="scientific">Sphaerotilus hippei</name>
    <dbReference type="NCBI Taxonomy" id="744406"/>
    <lineage>
        <taxon>Bacteria</taxon>
        <taxon>Pseudomonadati</taxon>
        <taxon>Pseudomonadota</taxon>
        <taxon>Betaproteobacteria</taxon>
        <taxon>Burkholderiales</taxon>
        <taxon>Sphaerotilaceae</taxon>
        <taxon>Sphaerotilus</taxon>
    </lineage>
</organism>
<protein>
    <submittedName>
        <fullName evidence="4">Putative N-acetyltransferase YhbS</fullName>
    </submittedName>
</protein>
<dbReference type="PANTHER" id="PTHR43877:SF2">
    <property type="entry name" value="AMINOALKYLPHOSPHONATE N-ACETYLTRANSFERASE-RELATED"/>
    <property type="match status" value="1"/>
</dbReference>
<dbReference type="GO" id="GO:0016747">
    <property type="term" value="F:acyltransferase activity, transferring groups other than amino-acyl groups"/>
    <property type="evidence" value="ECO:0007669"/>
    <property type="project" value="InterPro"/>
</dbReference>
<keyword evidence="5" id="KW-1185">Reference proteome</keyword>
<evidence type="ECO:0000313" key="4">
    <source>
        <dbReference type="EMBL" id="PXW93260.1"/>
    </source>
</evidence>
<evidence type="ECO:0000313" key="5">
    <source>
        <dbReference type="Proteomes" id="UP000247811"/>
    </source>
</evidence>
<dbReference type="Pfam" id="PF00583">
    <property type="entry name" value="Acetyltransf_1"/>
    <property type="match status" value="1"/>
</dbReference>
<evidence type="ECO:0000256" key="1">
    <source>
        <dbReference type="ARBA" id="ARBA00022679"/>
    </source>
</evidence>
<feature type="domain" description="N-acetyltransferase" evidence="3">
    <location>
        <begin position="19"/>
        <end position="184"/>
    </location>
</feature>
<dbReference type="InterPro" id="IPR050832">
    <property type="entry name" value="Bact_Acetyltransf"/>
</dbReference>
<reference evidence="4 5" key="1">
    <citation type="submission" date="2018-05" db="EMBL/GenBank/DDBJ databases">
        <title>Genomic Encyclopedia of Type Strains, Phase IV (KMG-IV): sequencing the most valuable type-strain genomes for metagenomic binning, comparative biology and taxonomic classification.</title>
        <authorList>
            <person name="Goeker M."/>
        </authorList>
    </citation>
    <scope>NUCLEOTIDE SEQUENCE [LARGE SCALE GENOMIC DNA]</scope>
    <source>
        <strain evidence="4 5">DSM 566</strain>
    </source>
</reference>
<comment type="caution">
    <text evidence="4">The sequence shown here is derived from an EMBL/GenBank/DDBJ whole genome shotgun (WGS) entry which is preliminary data.</text>
</comment>
<dbReference type="InterPro" id="IPR000182">
    <property type="entry name" value="GNAT_dom"/>
</dbReference>
<dbReference type="Proteomes" id="UP000247811">
    <property type="component" value="Unassembled WGS sequence"/>
</dbReference>
<keyword evidence="1 4" id="KW-0808">Transferase</keyword>
<accession>A0A318H3C4</accession>
<name>A0A318H3C4_9BURK</name>
<dbReference type="SUPFAM" id="SSF55729">
    <property type="entry name" value="Acyl-CoA N-acyltransferases (Nat)"/>
    <property type="match status" value="1"/>
</dbReference>
<proteinExistence type="predicted"/>